<protein>
    <recommendedName>
        <fullName evidence="4">DUF4082 domain-containing protein</fullName>
    </recommendedName>
</protein>
<gene>
    <name evidence="2" type="ORF">A2127_02025</name>
</gene>
<dbReference type="EMBL" id="MFKI01000022">
    <property type="protein sequence ID" value="OGG38878.1"/>
    <property type="molecule type" value="Genomic_DNA"/>
</dbReference>
<organism evidence="2 3">
    <name type="scientific">Candidatus Jorgensenbacteria bacterium GWC1_48_12</name>
    <dbReference type="NCBI Taxonomy" id="1798469"/>
    <lineage>
        <taxon>Bacteria</taxon>
        <taxon>Candidatus Joergenseniibacteriota</taxon>
    </lineage>
</organism>
<evidence type="ECO:0000313" key="3">
    <source>
        <dbReference type="Proteomes" id="UP000179324"/>
    </source>
</evidence>
<evidence type="ECO:0000313" key="2">
    <source>
        <dbReference type="EMBL" id="OGG38878.1"/>
    </source>
</evidence>
<dbReference type="AlphaFoldDB" id="A0A1F6BPT3"/>
<accession>A0A1F6BPT3</accession>
<sequence length="243" mass="26563">MKSRRIFVWCLALIALVSVAACDDGTPTEPIIGIENFEFSATIERTGPLGGALADHTAGVTPQWNDFSWPISSVGEEYIGRWSTSTAEAHTLGVAEEFGSIQPGATPLVIEWNLEWVNGPTTRPVRFSPATVVQMNRRYADGVVERVDKIVYFVRPVGPNHWRAEFQIPATAVVKPNRPSYHQYEIYFVVGATVECRAEGTKSFIVSGFSFSGAGFGSAVVPGKSIFTPECRRSLVRYSVVSG</sequence>
<name>A0A1F6BPT3_9BACT</name>
<comment type="caution">
    <text evidence="2">The sequence shown here is derived from an EMBL/GenBank/DDBJ whole genome shotgun (WGS) entry which is preliminary data.</text>
</comment>
<dbReference type="PROSITE" id="PS51257">
    <property type="entry name" value="PROKAR_LIPOPROTEIN"/>
    <property type="match status" value="1"/>
</dbReference>
<feature type="chain" id="PRO_5009224855" description="DUF4082 domain-containing protein" evidence="1">
    <location>
        <begin position="21"/>
        <end position="243"/>
    </location>
</feature>
<dbReference type="Proteomes" id="UP000179324">
    <property type="component" value="Unassembled WGS sequence"/>
</dbReference>
<evidence type="ECO:0000256" key="1">
    <source>
        <dbReference type="SAM" id="SignalP"/>
    </source>
</evidence>
<reference evidence="2 3" key="1">
    <citation type="journal article" date="2016" name="Nat. Commun.">
        <title>Thousands of microbial genomes shed light on interconnected biogeochemical processes in an aquifer system.</title>
        <authorList>
            <person name="Anantharaman K."/>
            <person name="Brown C.T."/>
            <person name="Hug L.A."/>
            <person name="Sharon I."/>
            <person name="Castelle C.J."/>
            <person name="Probst A.J."/>
            <person name="Thomas B.C."/>
            <person name="Singh A."/>
            <person name="Wilkins M.J."/>
            <person name="Karaoz U."/>
            <person name="Brodie E.L."/>
            <person name="Williams K.H."/>
            <person name="Hubbard S.S."/>
            <person name="Banfield J.F."/>
        </authorList>
    </citation>
    <scope>NUCLEOTIDE SEQUENCE [LARGE SCALE GENOMIC DNA]</scope>
</reference>
<keyword evidence="1" id="KW-0732">Signal</keyword>
<feature type="signal peptide" evidence="1">
    <location>
        <begin position="1"/>
        <end position="20"/>
    </location>
</feature>
<evidence type="ECO:0008006" key="4">
    <source>
        <dbReference type="Google" id="ProtNLM"/>
    </source>
</evidence>
<proteinExistence type="predicted"/>